<keyword evidence="2" id="KW-1185">Reference proteome</keyword>
<gene>
    <name evidence="1" type="ORF">O9H85_18755</name>
</gene>
<protein>
    <submittedName>
        <fullName evidence="1">Uncharacterized protein</fullName>
    </submittedName>
</protein>
<evidence type="ECO:0000313" key="1">
    <source>
        <dbReference type="EMBL" id="MCZ8514426.1"/>
    </source>
</evidence>
<organism evidence="1 2">
    <name type="scientific">Paenibacillus gyeongsangnamensis</name>
    <dbReference type="NCBI Taxonomy" id="3388067"/>
    <lineage>
        <taxon>Bacteria</taxon>
        <taxon>Bacillati</taxon>
        <taxon>Bacillota</taxon>
        <taxon>Bacilli</taxon>
        <taxon>Bacillales</taxon>
        <taxon>Paenibacillaceae</taxon>
        <taxon>Paenibacillus</taxon>
    </lineage>
</organism>
<name>A0ABT4QC46_9BACL</name>
<reference evidence="1 2" key="1">
    <citation type="submission" date="2022-12" db="EMBL/GenBank/DDBJ databases">
        <title>Draft genome sequence of Paenibacillus sp. dW9.</title>
        <authorList>
            <person name="Choi E.-W."/>
            <person name="Kim D.-U."/>
        </authorList>
    </citation>
    <scope>NUCLEOTIDE SEQUENCE [LARGE SCALE GENOMIC DNA]</scope>
    <source>
        <strain evidence="2">dW9</strain>
    </source>
</reference>
<accession>A0ABT4QC46</accession>
<comment type="caution">
    <text evidence="1">The sequence shown here is derived from an EMBL/GenBank/DDBJ whole genome shotgun (WGS) entry which is preliminary data.</text>
</comment>
<dbReference type="Proteomes" id="UP001527882">
    <property type="component" value="Unassembled WGS sequence"/>
</dbReference>
<proteinExistence type="predicted"/>
<dbReference type="EMBL" id="JAQAGZ010000012">
    <property type="protein sequence ID" value="MCZ8514426.1"/>
    <property type="molecule type" value="Genomic_DNA"/>
</dbReference>
<sequence length="58" mass="6348">MLLIASTGKFQAGLTSSRHEAYVDYADWDRRGLCLQSCNDVLQPAYANGTASRRAARA</sequence>
<dbReference type="RefSeq" id="WP_269883135.1">
    <property type="nucleotide sequence ID" value="NZ_JAQAGZ010000012.1"/>
</dbReference>
<evidence type="ECO:0000313" key="2">
    <source>
        <dbReference type="Proteomes" id="UP001527882"/>
    </source>
</evidence>